<feature type="non-terminal residue" evidence="1">
    <location>
        <position position="1"/>
    </location>
</feature>
<dbReference type="InterPro" id="IPR027417">
    <property type="entry name" value="P-loop_NTPase"/>
</dbReference>
<accession>X0VG60</accession>
<proteinExistence type="predicted"/>
<name>X0VG60_9ZZZZ</name>
<evidence type="ECO:0000313" key="1">
    <source>
        <dbReference type="EMBL" id="GAG17274.1"/>
    </source>
</evidence>
<dbReference type="SUPFAM" id="SSF52540">
    <property type="entry name" value="P-loop containing nucleoside triphosphate hydrolases"/>
    <property type="match status" value="1"/>
</dbReference>
<protein>
    <submittedName>
        <fullName evidence="1">Uncharacterized protein</fullName>
    </submittedName>
</protein>
<comment type="caution">
    <text evidence="1">The sequence shown here is derived from an EMBL/GenBank/DDBJ whole genome shotgun (WGS) entry which is preliminary data.</text>
</comment>
<reference evidence="1" key="1">
    <citation type="journal article" date="2014" name="Front. Microbiol.">
        <title>High frequency of phylogenetically diverse reductive dehalogenase-homologous genes in deep subseafloor sedimentary metagenomes.</title>
        <authorList>
            <person name="Kawai M."/>
            <person name="Futagami T."/>
            <person name="Toyoda A."/>
            <person name="Takaki Y."/>
            <person name="Nishi S."/>
            <person name="Hori S."/>
            <person name="Arai W."/>
            <person name="Tsubouchi T."/>
            <person name="Morono Y."/>
            <person name="Uchiyama I."/>
            <person name="Ito T."/>
            <person name="Fujiyama A."/>
            <person name="Inagaki F."/>
            <person name="Takami H."/>
        </authorList>
    </citation>
    <scope>NUCLEOTIDE SEQUENCE</scope>
    <source>
        <strain evidence="1">Expedition CK06-06</strain>
    </source>
</reference>
<dbReference type="AlphaFoldDB" id="X0VG60"/>
<dbReference type="EMBL" id="BARS01036641">
    <property type="protein sequence ID" value="GAG17274.1"/>
    <property type="molecule type" value="Genomic_DNA"/>
</dbReference>
<sequence>SKLETIPNVPILERFVSALKASQERDPKYPLVVEYLRDRDWLDLGCIIFSQYRDSIQWLAEQLTEEFPKEPIALYSGPMTSGIMKGGVWEPKQ</sequence>
<dbReference type="Gene3D" id="3.40.50.300">
    <property type="entry name" value="P-loop containing nucleotide triphosphate hydrolases"/>
    <property type="match status" value="1"/>
</dbReference>
<organism evidence="1">
    <name type="scientific">marine sediment metagenome</name>
    <dbReference type="NCBI Taxonomy" id="412755"/>
    <lineage>
        <taxon>unclassified sequences</taxon>
        <taxon>metagenomes</taxon>
        <taxon>ecological metagenomes</taxon>
    </lineage>
</organism>
<gene>
    <name evidence="1" type="ORF">S01H1_56290</name>
</gene>